<gene>
    <name evidence="2" type="ordered locus">Kfla_7061</name>
</gene>
<feature type="region of interest" description="Disordered" evidence="1">
    <location>
        <begin position="1"/>
        <end position="39"/>
    </location>
</feature>
<dbReference type="KEGG" id="kfl:Kfla_7061"/>
<feature type="compositionally biased region" description="Polar residues" evidence="1">
    <location>
        <begin position="21"/>
        <end position="30"/>
    </location>
</feature>
<name>D2Q538_KRIFD</name>
<dbReference type="EMBL" id="CP001736">
    <property type="protein sequence ID" value="ADB36049.1"/>
    <property type="molecule type" value="Genomic_DNA"/>
</dbReference>
<evidence type="ECO:0000313" key="3">
    <source>
        <dbReference type="Proteomes" id="UP000007967"/>
    </source>
</evidence>
<protein>
    <submittedName>
        <fullName evidence="2">Uncharacterized protein</fullName>
    </submittedName>
</protein>
<keyword evidence="3" id="KW-1185">Reference proteome</keyword>
<dbReference type="AlphaFoldDB" id="D2Q538"/>
<reference evidence="3" key="1">
    <citation type="submission" date="2009-09" db="EMBL/GenBank/DDBJ databases">
        <title>The complete genome of Kribbella flavida DSM 17836.</title>
        <authorList>
            <consortium name="US DOE Joint Genome Institute (JGI-PGF)"/>
            <person name="Lucas S."/>
            <person name="Copeland A."/>
            <person name="Lapidus A."/>
            <person name="Glavina del Rio T."/>
            <person name="Dalin E."/>
            <person name="Tice H."/>
            <person name="Bruce D."/>
            <person name="Goodwin L."/>
            <person name="Pitluck S."/>
            <person name="Kyrpides N."/>
            <person name="Mavromatis K."/>
            <person name="Ivanova N."/>
            <person name="Saunders E."/>
            <person name="Brettin T."/>
            <person name="Detter J.C."/>
            <person name="Han C."/>
            <person name="Larimer F."/>
            <person name="Land M."/>
            <person name="Hauser L."/>
            <person name="Markowitz V."/>
            <person name="Cheng J.-F."/>
            <person name="Hugenholtz P."/>
            <person name="Woyke T."/>
            <person name="Wu D."/>
            <person name="Pukall R."/>
            <person name="Klenk H.-P."/>
            <person name="Eisen J.A."/>
        </authorList>
    </citation>
    <scope>NUCLEOTIDE SEQUENCE [LARGE SCALE GENOMIC DNA]</scope>
    <source>
        <strain evidence="3">DSM 17836 / JCM 10339 / NBRC 14399</strain>
    </source>
</reference>
<dbReference type="Proteomes" id="UP000007967">
    <property type="component" value="Chromosome"/>
</dbReference>
<evidence type="ECO:0000256" key="1">
    <source>
        <dbReference type="SAM" id="MobiDB-lite"/>
    </source>
</evidence>
<sequence>MTGPSVEAESPTRDPLAFADRSTSPMTTLRTSREGASPR</sequence>
<organism evidence="2 3">
    <name type="scientific">Kribbella flavida (strain DSM 17836 / JCM 10339 / NBRC 14399)</name>
    <dbReference type="NCBI Taxonomy" id="479435"/>
    <lineage>
        <taxon>Bacteria</taxon>
        <taxon>Bacillati</taxon>
        <taxon>Actinomycetota</taxon>
        <taxon>Actinomycetes</taxon>
        <taxon>Propionibacteriales</taxon>
        <taxon>Kribbellaceae</taxon>
        <taxon>Kribbella</taxon>
    </lineage>
</organism>
<evidence type="ECO:0000313" key="2">
    <source>
        <dbReference type="EMBL" id="ADB36049.1"/>
    </source>
</evidence>
<accession>D2Q538</accession>
<dbReference type="HOGENOM" id="CLU_3311478_0_0_11"/>
<reference evidence="2 3" key="2">
    <citation type="journal article" date="2010" name="Stand. Genomic Sci.">
        <title>Complete genome sequence of Kribbella flavida type strain (IFO 14399).</title>
        <authorList>
            <person name="Pukall R."/>
            <person name="Lapidus A."/>
            <person name="Glavina Del Rio T."/>
            <person name="Copeland A."/>
            <person name="Tice H."/>
            <person name="Cheng J.-F."/>
            <person name="Lucas S."/>
            <person name="Chen F."/>
            <person name="Nolan M."/>
            <person name="LaButti K."/>
            <person name="Pati A."/>
            <person name="Ivanova N."/>
            <person name="Mavrommatis K."/>
            <person name="Mikhailova N."/>
            <person name="Pitluck S."/>
            <person name="Bruce D."/>
            <person name="Goodwin L."/>
            <person name="Land M."/>
            <person name="Hauser L."/>
            <person name="Chang Y.-J."/>
            <person name="Jeffries C.D."/>
            <person name="Chen A."/>
            <person name="Palaniappan K."/>
            <person name="Chain P."/>
            <person name="Rohde M."/>
            <person name="Goeker M."/>
            <person name="Bristow J."/>
            <person name="Eisen J.A."/>
            <person name="Markowitz V."/>
            <person name="Hugenholtz P."/>
            <person name="Kyrpides N.C."/>
            <person name="Klenk H.-P."/>
            <person name="Brettin T."/>
        </authorList>
    </citation>
    <scope>NUCLEOTIDE SEQUENCE [LARGE SCALE GENOMIC DNA]</scope>
    <source>
        <strain evidence="3">DSM 17836 / JCM 10339 / NBRC 14399</strain>
    </source>
</reference>
<proteinExistence type="predicted"/>